<keyword evidence="3 7" id="KW-0812">Transmembrane</keyword>
<evidence type="ECO:0000313" key="9">
    <source>
        <dbReference type="Proteomes" id="UP000001542"/>
    </source>
</evidence>
<evidence type="ECO:0000256" key="2">
    <source>
        <dbReference type="ARBA" id="ARBA00008573"/>
    </source>
</evidence>
<evidence type="ECO:0000256" key="7">
    <source>
        <dbReference type="SAM" id="Phobius"/>
    </source>
</evidence>
<keyword evidence="5 7" id="KW-0472">Membrane</keyword>
<keyword evidence="9" id="KW-1185">Reference proteome</keyword>
<proteinExistence type="inferred from homology"/>
<name>A2DML5_TRIV3</name>
<protein>
    <submittedName>
        <fullName evidence="8">TB2/DP1, HVA22 family protein</fullName>
    </submittedName>
</protein>
<accession>A2DML5</accession>
<evidence type="ECO:0000256" key="6">
    <source>
        <dbReference type="RuleBase" id="RU362006"/>
    </source>
</evidence>
<comment type="subcellular location">
    <subcellularLocation>
        <location evidence="1 6">Membrane</location>
        <topology evidence="1 6">Multi-pass membrane protein</topology>
    </subcellularLocation>
</comment>
<reference evidence="8" key="2">
    <citation type="journal article" date="2007" name="Science">
        <title>Draft genome sequence of the sexually transmitted pathogen Trichomonas vaginalis.</title>
        <authorList>
            <person name="Carlton J.M."/>
            <person name="Hirt R.P."/>
            <person name="Silva J.C."/>
            <person name="Delcher A.L."/>
            <person name="Schatz M."/>
            <person name="Zhao Q."/>
            <person name="Wortman J.R."/>
            <person name="Bidwell S.L."/>
            <person name="Alsmark U.C.M."/>
            <person name="Besteiro S."/>
            <person name="Sicheritz-Ponten T."/>
            <person name="Noel C.J."/>
            <person name="Dacks J.B."/>
            <person name="Foster P.G."/>
            <person name="Simillion C."/>
            <person name="Van de Peer Y."/>
            <person name="Miranda-Saavedra D."/>
            <person name="Barton G.J."/>
            <person name="Westrop G.D."/>
            <person name="Mueller S."/>
            <person name="Dessi D."/>
            <person name="Fiori P.L."/>
            <person name="Ren Q."/>
            <person name="Paulsen I."/>
            <person name="Zhang H."/>
            <person name="Bastida-Corcuera F.D."/>
            <person name="Simoes-Barbosa A."/>
            <person name="Brown M.T."/>
            <person name="Hayes R.D."/>
            <person name="Mukherjee M."/>
            <person name="Okumura C.Y."/>
            <person name="Schneider R."/>
            <person name="Smith A.J."/>
            <person name="Vanacova S."/>
            <person name="Villalvazo M."/>
            <person name="Haas B.J."/>
            <person name="Pertea M."/>
            <person name="Feldblyum T.V."/>
            <person name="Utterback T.R."/>
            <person name="Shu C.L."/>
            <person name="Osoegawa K."/>
            <person name="de Jong P.J."/>
            <person name="Hrdy I."/>
            <person name="Horvathova L."/>
            <person name="Zubacova Z."/>
            <person name="Dolezal P."/>
            <person name="Malik S.B."/>
            <person name="Logsdon J.M. Jr."/>
            <person name="Henze K."/>
            <person name="Gupta A."/>
            <person name="Wang C.C."/>
            <person name="Dunne R.L."/>
            <person name="Upcroft J.A."/>
            <person name="Upcroft P."/>
            <person name="White O."/>
            <person name="Salzberg S.L."/>
            <person name="Tang P."/>
            <person name="Chiu C.-H."/>
            <person name="Lee Y.-S."/>
            <person name="Embley T.M."/>
            <person name="Coombs G.H."/>
            <person name="Mottram J.C."/>
            <person name="Tachezy J."/>
            <person name="Fraser-Liggett C.M."/>
            <person name="Johnson P.J."/>
        </authorList>
    </citation>
    <scope>NUCLEOTIDE SEQUENCE [LARGE SCALE GENOMIC DNA]</scope>
    <source>
        <strain evidence="8">G3</strain>
    </source>
</reference>
<dbReference type="VEuPathDB" id="TrichDB:TVAG_046460"/>
<evidence type="ECO:0000256" key="1">
    <source>
        <dbReference type="ARBA" id="ARBA00004141"/>
    </source>
</evidence>
<dbReference type="Pfam" id="PF03134">
    <property type="entry name" value="TB2_DP1_HVA22"/>
    <property type="match status" value="1"/>
</dbReference>
<dbReference type="RefSeq" id="XP_001579428.1">
    <property type="nucleotide sequence ID" value="XM_001579378.1"/>
</dbReference>
<keyword evidence="4 7" id="KW-1133">Transmembrane helix</keyword>
<organism evidence="8 9">
    <name type="scientific">Trichomonas vaginalis (strain ATCC PRA-98 / G3)</name>
    <dbReference type="NCBI Taxonomy" id="412133"/>
    <lineage>
        <taxon>Eukaryota</taxon>
        <taxon>Metamonada</taxon>
        <taxon>Parabasalia</taxon>
        <taxon>Trichomonadida</taxon>
        <taxon>Trichomonadidae</taxon>
        <taxon>Trichomonas</taxon>
    </lineage>
</organism>
<feature type="transmembrane region" description="Helical" evidence="7">
    <location>
        <begin position="12"/>
        <end position="32"/>
    </location>
</feature>
<dbReference type="InParanoid" id="A2DML5"/>
<sequence>MARHSHRHTSILADFSTSFIGLLIYNVFAYLVPAYKTFESFQSTDIEEEKLWLKYWLFMIFFIKAEELIRSLIHLPVQWYYIKLGLLSFFLLVNTELIGKAYNRFEKPYFEKYSGIICDFLKYHYRKLMNHRADMQKKLIDIAAANEEAINM</sequence>
<evidence type="ECO:0000256" key="3">
    <source>
        <dbReference type="ARBA" id="ARBA00022692"/>
    </source>
</evidence>
<dbReference type="PANTHER" id="PTHR12300">
    <property type="entry name" value="HVA22-LIKE PROTEINS"/>
    <property type="match status" value="1"/>
</dbReference>
<gene>
    <name evidence="8" type="ORF">TVAG_046460</name>
</gene>
<evidence type="ECO:0000256" key="4">
    <source>
        <dbReference type="ARBA" id="ARBA00022989"/>
    </source>
</evidence>
<dbReference type="PANTHER" id="PTHR12300:SF161">
    <property type="entry name" value="RECEPTOR EXPRESSION-ENHANCING PROTEIN"/>
    <property type="match status" value="1"/>
</dbReference>
<feature type="transmembrane region" description="Helical" evidence="7">
    <location>
        <begin position="81"/>
        <end position="102"/>
    </location>
</feature>
<dbReference type="KEGG" id="tva:5463948"/>
<evidence type="ECO:0000313" key="8">
    <source>
        <dbReference type="EMBL" id="EAY18442.1"/>
    </source>
</evidence>
<dbReference type="Proteomes" id="UP000001542">
    <property type="component" value="Unassembled WGS sequence"/>
</dbReference>
<comment type="similarity">
    <text evidence="2 6">Belongs to the DP1 family.</text>
</comment>
<reference evidence="8" key="1">
    <citation type="submission" date="2006-10" db="EMBL/GenBank/DDBJ databases">
        <authorList>
            <person name="Amadeo P."/>
            <person name="Zhao Q."/>
            <person name="Wortman J."/>
            <person name="Fraser-Liggett C."/>
            <person name="Carlton J."/>
        </authorList>
    </citation>
    <scope>NUCLEOTIDE SEQUENCE</scope>
    <source>
        <strain evidence="8">G3</strain>
    </source>
</reference>
<dbReference type="GO" id="GO:0016020">
    <property type="term" value="C:membrane"/>
    <property type="evidence" value="ECO:0007669"/>
    <property type="project" value="UniProtKB-SubCell"/>
</dbReference>
<dbReference type="InterPro" id="IPR004345">
    <property type="entry name" value="TB2_DP1_HVA22"/>
</dbReference>
<dbReference type="AlphaFoldDB" id="A2DML5"/>
<evidence type="ECO:0000256" key="5">
    <source>
        <dbReference type="ARBA" id="ARBA00023136"/>
    </source>
</evidence>
<dbReference type="EMBL" id="DS113219">
    <property type="protein sequence ID" value="EAY18442.1"/>
    <property type="molecule type" value="Genomic_DNA"/>
</dbReference>
<dbReference type="VEuPathDB" id="TrichDB:TVAGG3_0336110"/>